<dbReference type="InterPro" id="IPR036249">
    <property type="entry name" value="Thioredoxin-like_sf"/>
</dbReference>
<dbReference type="CDD" id="cd02947">
    <property type="entry name" value="TRX_family"/>
    <property type="match status" value="1"/>
</dbReference>
<evidence type="ECO:0000256" key="5">
    <source>
        <dbReference type="ARBA" id="ARBA00023284"/>
    </source>
</evidence>
<dbReference type="SUPFAM" id="SSF52833">
    <property type="entry name" value="Thioredoxin-like"/>
    <property type="match status" value="1"/>
</dbReference>
<dbReference type="NCBIfam" id="TIGR01068">
    <property type="entry name" value="thioredoxin"/>
    <property type="match status" value="1"/>
</dbReference>
<evidence type="ECO:0000256" key="8">
    <source>
        <dbReference type="PIRSR" id="PIRSR000077-1"/>
    </source>
</evidence>
<feature type="domain" description="Thioredoxin" evidence="10">
    <location>
        <begin position="1"/>
        <end position="106"/>
    </location>
</feature>
<dbReference type="PANTHER" id="PTHR45663:SF11">
    <property type="entry name" value="GEO12009P1"/>
    <property type="match status" value="1"/>
</dbReference>
<name>A0A0G0E7Q4_9BACT</name>
<dbReference type="GO" id="GO:0015035">
    <property type="term" value="F:protein-disulfide reductase activity"/>
    <property type="evidence" value="ECO:0007669"/>
    <property type="project" value="UniProtKB-UniRule"/>
</dbReference>
<dbReference type="InterPro" id="IPR005746">
    <property type="entry name" value="Thioredoxin"/>
</dbReference>
<dbReference type="PATRIC" id="fig|1618480.3.peg.512"/>
<feature type="active site" description="Nucleophile" evidence="8">
    <location>
        <position position="34"/>
    </location>
</feature>
<feature type="site" description="Deprotonates C-terminal active site Cys" evidence="8">
    <location>
        <position position="25"/>
    </location>
</feature>
<accession>A0A0G0E7Q4</accession>
<dbReference type="PROSITE" id="PS00194">
    <property type="entry name" value="THIOREDOXIN_1"/>
    <property type="match status" value="1"/>
</dbReference>
<sequence>MAIKHVSKEEFQKEVIEHKGPVLVDFYAEWCGPCKTTSPILDELSSEIKNMKFVKIDVDKNPDLASSYSVFSIPTFLIVKDGTVVAQFIGAIGKEGFLQEINKVLDSYSS</sequence>
<keyword evidence="5 9" id="KW-0676">Redox-active center</keyword>
<feature type="site" description="Contributes to redox potential value" evidence="8">
    <location>
        <position position="32"/>
    </location>
</feature>
<comment type="similarity">
    <text evidence="1 7">Belongs to the thioredoxin family.</text>
</comment>
<evidence type="ECO:0000256" key="3">
    <source>
        <dbReference type="ARBA" id="ARBA00022982"/>
    </source>
</evidence>
<feature type="active site" description="Nucleophile" evidence="8">
    <location>
        <position position="31"/>
    </location>
</feature>
<dbReference type="STRING" id="1618480.US11_C0007G0025"/>
<evidence type="ECO:0000256" key="4">
    <source>
        <dbReference type="ARBA" id="ARBA00023157"/>
    </source>
</evidence>
<evidence type="ECO:0000256" key="1">
    <source>
        <dbReference type="ARBA" id="ARBA00008987"/>
    </source>
</evidence>
<dbReference type="PANTHER" id="PTHR45663">
    <property type="entry name" value="GEO12009P1"/>
    <property type="match status" value="1"/>
</dbReference>
<dbReference type="PRINTS" id="PR00421">
    <property type="entry name" value="THIOREDOXIN"/>
</dbReference>
<dbReference type="Gene3D" id="3.40.30.10">
    <property type="entry name" value="Glutaredoxin"/>
    <property type="match status" value="1"/>
</dbReference>
<protein>
    <recommendedName>
        <fullName evidence="6 7">Thioredoxin</fullName>
    </recommendedName>
</protein>
<evidence type="ECO:0000313" key="12">
    <source>
        <dbReference type="Proteomes" id="UP000034344"/>
    </source>
</evidence>
<feature type="site" description="Contributes to redox potential value" evidence="8">
    <location>
        <position position="33"/>
    </location>
</feature>
<dbReference type="GO" id="GO:0005737">
    <property type="term" value="C:cytoplasm"/>
    <property type="evidence" value="ECO:0007669"/>
    <property type="project" value="TreeGrafter"/>
</dbReference>
<evidence type="ECO:0000256" key="6">
    <source>
        <dbReference type="NCBIfam" id="TIGR01068"/>
    </source>
</evidence>
<gene>
    <name evidence="11" type="ORF">US11_C0007G0025</name>
</gene>
<reference evidence="11 12" key="1">
    <citation type="journal article" date="2015" name="Nature">
        <title>rRNA introns, odd ribosomes, and small enigmatic genomes across a large radiation of phyla.</title>
        <authorList>
            <person name="Brown C.T."/>
            <person name="Hug L.A."/>
            <person name="Thomas B.C."/>
            <person name="Sharon I."/>
            <person name="Castelle C.J."/>
            <person name="Singh A."/>
            <person name="Wilkins M.J."/>
            <person name="Williams K.H."/>
            <person name="Banfield J.F."/>
        </authorList>
    </citation>
    <scope>NUCLEOTIDE SEQUENCE [LARGE SCALE GENOMIC DNA]</scope>
</reference>
<dbReference type="PIRSF" id="PIRSF000077">
    <property type="entry name" value="Thioredoxin"/>
    <property type="match status" value="1"/>
</dbReference>
<dbReference type="PROSITE" id="PS51352">
    <property type="entry name" value="THIOREDOXIN_2"/>
    <property type="match status" value="1"/>
</dbReference>
<dbReference type="EMBL" id="LBRS01000007">
    <property type="protein sequence ID" value="KKQ01532.1"/>
    <property type="molecule type" value="Genomic_DNA"/>
</dbReference>
<keyword evidence="3" id="KW-0249">Electron transport</keyword>
<organism evidence="11 12">
    <name type="scientific">Candidatus Roizmanbacteria bacterium GW2011_GWA2_36_23</name>
    <dbReference type="NCBI Taxonomy" id="1618480"/>
    <lineage>
        <taxon>Bacteria</taxon>
        <taxon>Candidatus Roizmaniibacteriota</taxon>
    </lineage>
</organism>
<keyword evidence="2" id="KW-0813">Transport</keyword>
<dbReference type="InterPro" id="IPR017937">
    <property type="entry name" value="Thioredoxin_CS"/>
</dbReference>
<dbReference type="Proteomes" id="UP000034344">
    <property type="component" value="Unassembled WGS sequence"/>
</dbReference>
<dbReference type="AlphaFoldDB" id="A0A0G0E7Q4"/>
<evidence type="ECO:0000256" key="9">
    <source>
        <dbReference type="PIRSR" id="PIRSR000077-4"/>
    </source>
</evidence>
<dbReference type="InterPro" id="IPR013766">
    <property type="entry name" value="Thioredoxin_domain"/>
</dbReference>
<keyword evidence="4 9" id="KW-1015">Disulfide bond</keyword>
<evidence type="ECO:0000256" key="2">
    <source>
        <dbReference type="ARBA" id="ARBA00022448"/>
    </source>
</evidence>
<feature type="disulfide bond" description="Redox-active" evidence="9">
    <location>
        <begin position="31"/>
        <end position="34"/>
    </location>
</feature>
<evidence type="ECO:0000313" key="11">
    <source>
        <dbReference type="EMBL" id="KKQ01532.1"/>
    </source>
</evidence>
<comment type="caution">
    <text evidence="11">The sequence shown here is derived from an EMBL/GenBank/DDBJ whole genome shotgun (WGS) entry which is preliminary data.</text>
</comment>
<evidence type="ECO:0000259" key="10">
    <source>
        <dbReference type="PROSITE" id="PS51352"/>
    </source>
</evidence>
<evidence type="ECO:0000256" key="7">
    <source>
        <dbReference type="PIRNR" id="PIRNR000077"/>
    </source>
</evidence>
<dbReference type="FunFam" id="3.40.30.10:FF:000001">
    <property type="entry name" value="Thioredoxin"/>
    <property type="match status" value="1"/>
</dbReference>
<dbReference type="Pfam" id="PF00085">
    <property type="entry name" value="Thioredoxin"/>
    <property type="match status" value="1"/>
</dbReference>
<proteinExistence type="inferred from homology"/>